<dbReference type="RefSeq" id="WP_263336612.1">
    <property type="nucleotide sequence ID" value="NZ_JAOVQO010000011.1"/>
</dbReference>
<evidence type="ECO:0000313" key="1">
    <source>
        <dbReference type="EMBL" id="MCU9848810.1"/>
    </source>
</evidence>
<dbReference type="Proteomes" id="UP001209535">
    <property type="component" value="Unassembled WGS sequence"/>
</dbReference>
<evidence type="ECO:0000313" key="2">
    <source>
        <dbReference type="Proteomes" id="UP001209535"/>
    </source>
</evidence>
<reference evidence="1 2" key="1">
    <citation type="submission" date="2022-10" db="EMBL/GenBank/DDBJ databases">
        <title>Defluviimonas sp. nov., isolated from ocean surface sediments.</title>
        <authorList>
            <person name="He W."/>
            <person name="Wang L."/>
            <person name="Zhang D.-F."/>
        </authorList>
    </citation>
    <scope>NUCLEOTIDE SEQUENCE [LARGE SCALE GENOMIC DNA]</scope>
    <source>
        <strain evidence="1 2">WL0024</strain>
    </source>
</reference>
<gene>
    <name evidence="1" type="ORF">OEZ60_12435</name>
</gene>
<accession>A0ABT2X584</accession>
<dbReference type="EMBL" id="JAOVQO010000011">
    <property type="protein sequence ID" value="MCU9848810.1"/>
    <property type="molecule type" value="Genomic_DNA"/>
</dbReference>
<comment type="caution">
    <text evidence="1">The sequence shown here is derived from an EMBL/GenBank/DDBJ whole genome shotgun (WGS) entry which is preliminary data.</text>
</comment>
<name>A0ABT2X584_9RHOB</name>
<protein>
    <submittedName>
        <fullName evidence="1">Uncharacterized protein</fullName>
    </submittedName>
</protein>
<keyword evidence="2" id="KW-1185">Reference proteome</keyword>
<sequence length="175" mass="20229">MPDDMARASMDEIDWSDRAFYDDGEWVTWTEINQQLQYKEWGAKYPNAIRSLIPYFEDLMSLAASYHYETGQHLNVYGDIGELFGAITYGIKLNRNYAQGADGRLGNDHVEIKTITPFKSRDEVVVKLAGNFSKLLVIKINQDFQISGRMIDRKDLPDTHRSFLRVKWSDLPATR</sequence>
<proteinExistence type="predicted"/>
<organism evidence="1 2">
    <name type="scientific">Albidovulum salinarum</name>
    <dbReference type="NCBI Taxonomy" id="2984153"/>
    <lineage>
        <taxon>Bacteria</taxon>
        <taxon>Pseudomonadati</taxon>
        <taxon>Pseudomonadota</taxon>
        <taxon>Alphaproteobacteria</taxon>
        <taxon>Rhodobacterales</taxon>
        <taxon>Paracoccaceae</taxon>
        <taxon>Albidovulum</taxon>
    </lineage>
</organism>